<dbReference type="GO" id="GO:0000155">
    <property type="term" value="F:phosphorelay sensor kinase activity"/>
    <property type="evidence" value="ECO:0007669"/>
    <property type="project" value="InterPro"/>
</dbReference>
<evidence type="ECO:0000259" key="12">
    <source>
        <dbReference type="PROSITE" id="PS50112"/>
    </source>
</evidence>
<dbReference type="InterPro" id="IPR036097">
    <property type="entry name" value="HisK_dim/P_sf"/>
</dbReference>
<dbReference type="Gene3D" id="3.40.50.2300">
    <property type="match status" value="2"/>
</dbReference>
<dbReference type="Pfam" id="PF00072">
    <property type="entry name" value="Response_reg"/>
    <property type="match status" value="2"/>
</dbReference>
<dbReference type="NCBIfam" id="TIGR00229">
    <property type="entry name" value="sensory_box"/>
    <property type="match status" value="1"/>
</dbReference>
<evidence type="ECO:0000313" key="14">
    <source>
        <dbReference type="EMBL" id="TET09707.1"/>
    </source>
</evidence>
<feature type="modified residue" description="4-aspartylphosphate" evidence="9">
    <location>
        <position position="564"/>
    </location>
</feature>
<dbReference type="CDD" id="cd00156">
    <property type="entry name" value="REC"/>
    <property type="match status" value="1"/>
</dbReference>
<dbReference type="PANTHER" id="PTHR43065:SF46">
    <property type="entry name" value="C4-DICARBOXYLATE TRANSPORT SENSOR PROTEIN DCTB"/>
    <property type="match status" value="1"/>
</dbReference>
<keyword evidence="3 9" id="KW-0597">Phosphoprotein</keyword>
<proteinExistence type="predicted"/>
<reference evidence="14 15" key="1">
    <citation type="submission" date="2019-03" db="EMBL/GenBank/DDBJ databases">
        <title>Metabolic potential of uncultured bacteria and archaea associated with petroleum seepage in deep-sea sediments.</title>
        <authorList>
            <person name="Dong X."/>
            <person name="Hubert C."/>
        </authorList>
    </citation>
    <scope>NUCLEOTIDE SEQUENCE [LARGE SCALE GENOMIC DNA]</scope>
    <source>
        <strain evidence="14">E44_bin7</strain>
    </source>
</reference>
<dbReference type="InterPro" id="IPR035965">
    <property type="entry name" value="PAS-like_dom_sf"/>
</dbReference>
<dbReference type="SMART" id="SM00387">
    <property type="entry name" value="HATPase_c"/>
    <property type="match status" value="1"/>
</dbReference>
<dbReference type="Gene3D" id="3.30.450.20">
    <property type="entry name" value="PAS domain"/>
    <property type="match status" value="1"/>
</dbReference>
<dbReference type="InterPro" id="IPR003661">
    <property type="entry name" value="HisK_dim/P_dom"/>
</dbReference>
<dbReference type="PROSITE" id="PS50110">
    <property type="entry name" value="RESPONSE_REGULATORY"/>
    <property type="match status" value="2"/>
</dbReference>
<dbReference type="SMART" id="SM00091">
    <property type="entry name" value="PAS"/>
    <property type="match status" value="1"/>
</dbReference>
<evidence type="ECO:0000256" key="9">
    <source>
        <dbReference type="PROSITE-ProRule" id="PRU00169"/>
    </source>
</evidence>
<dbReference type="CDD" id="cd00082">
    <property type="entry name" value="HisKA"/>
    <property type="match status" value="1"/>
</dbReference>
<dbReference type="PROSITE" id="PS50113">
    <property type="entry name" value="PAC"/>
    <property type="match status" value="1"/>
</dbReference>
<dbReference type="SUPFAM" id="SSF47384">
    <property type="entry name" value="Homodimeric domain of signal transducing histidine kinase"/>
    <property type="match status" value="1"/>
</dbReference>
<dbReference type="PANTHER" id="PTHR43065">
    <property type="entry name" value="SENSOR HISTIDINE KINASE"/>
    <property type="match status" value="1"/>
</dbReference>
<dbReference type="Pfam" id="PF02518">
    <property type="entry name" value="HATPase_c"/>
    <property type="match status" value="1"/>
</dbReference>
<dbReference type="InterPro" id="IPR004358">
    <property type="entry name" value="Sig_transdc_His_kin-like_C"/>
</dbReference>
<dbReference type="EC" id="2.7.13.3" evidence="2"/>
<evidence type="ECO:0000256" key="6">
    <source>
        <dbReference type="ARBA" id="ARBA00022777"/>
    </source>
</evidence>
<dbReference type="EMBL" id="SOKJ01000270">
    <property type="protein sequence ID" value="TET09707.1"/>
    <property type="molecule type" value="Genomic_DNA"/>
</dbReference>
<evidence type="ECO:0000259" key="13">
    <source>
        <dbReference type="PROSITE" id="PS50113"/>
    </source>
</evidence>
<keyword evidence="7" id="KW-0067">ATP-binding</keyword>
<dbReference type="SUPFAM" id="SSF52172">
    <property type="entry name" value="CheY-like"/>
    <property type="match status" value="2"/>
</dbReference>
<organism evidence="14 15">
    <name type="scientific">Aerophobetes bacterium</name>
    <dbReference type="NCBI Taxonomy" id="2030807"/>
    <lineage>
        <taxon>Bacteria</taxon>
        <taxon>Candidatus Aerophobota</taxon>
    </lineage>
</organism>
<dbReference type="Proteomes" id="UP000316360">
    <property type="component" value="Unassembled WGS sequence"/>
</dbReference>
<dbReference type="PROSITE" id="PS50109">
    <property type="entry name" value="HIS_KIN"/>
    <property type="match status" value="1"/>
</dbReference>
<feature type="domain" description="Histidine kinase" evidence="10">
    <location>
        <begin position="279"/>
        <end position="496"/>
    </location>
</feature>
<evidence type="ECO:0000259" key="11">
    <source>
        <dbReference type="PROSITE" id="PS50110"/>
    </source>
</evidence>
<evidence type="ECO:0000256" key="3">
    <source>
        <dbReference type="ARBA" id="ARBA00022553"/>
    </source>
</evidence>
<dbReference type="PROSITE" id="PS50112">
    <property type="entry name" value="PAS"/>
    <property type="match status" value="1"/>
</dbReference>
<keyword evidence="6 14" id="KW-0418">Kinase</keyword>
<gene>
    <name evidence="14" type="ORF">E3J84_04800</name>
</gene>
<dbReference type="InterPro" id="IPR001789">
    <property type="entry name" value="Sig_transdc_resp-reg_receiver"/>
</dbReference>
<dbReference type="Pfam" id="PF08448">
    <property type="entry name" value="PAS_4"/>
    <property type="match status" value="1"/>
</dbReference>
<dbReference type="InterPro" id="IPR005467">
    <property type="entry name" value="His_kinase_dom"/>
</dbReference>
<dbReference type="InterPro" id="IPR003594">
    <property type="entry name" value="HATPase_dom"/>
</dbReference>
<evidence type="ECO:0000259" key="10">
    <source>
        <dbReference type="PROSITE" id="PS50109"/>
    </source>
</evidence>
<evidence type="ECO:0000256" key="5">
    <source>
        <dbReference type="ARBA" id="ARBA00022741"/>
    </source>
</evidence>
<dbReference type="SUPFAM" id="SSF55874">
    <property type="entry name" value="ATPase domain of HSP90 chaperone/DNA topoisomerase II/histidine kinase"/>
    <property type="match status" value="1"/>
</dbReference>
<dbReference type="CDD" id="cd00130">
    <property type="entry name" value="PAS"/>
    <property type="match status" value="1"/>
</dbReference>
<keyword evidence="8" id="KW-0902">Two-component regulatory system</keyword>
<evidence type="ECO:0000256" key="2">
    <source>
        <dbReference type="ARBA" id="ARBA00012438"/>
    </source>
</evidence>
<comment type="caution">
    <text evidence="14">The sequence shown here is derived from an EMBL/GenBank/DDBJ whole genome shotgun (WGS) entry which is preliminary data.</text>
</comment>
<dbReference type="InterPro" id="IPR013656">
    <property type="entry name" value="PAS_4"/>
</dbReference>
<keyword evidence="5" id="KW-0547">Nucleotide-binding</keyword>
<dbReference type="GO" id="GO:0005524">
    <property type="term" value="F:ATP binding"/>
    <property type="evidence" value="ECO:0007669"/>
    <property type="project" value="UniProtKB-KW"/>
</dbReference>
<protein>
    <recommendedName>
        <fullName evidence="2">histidine kinase</fullName>
        <ecNumber evidence="2">2.7.13.3</ecNumber>
    </recommendedName>
</protein>
<dbReference type="InterPro" id="IPR036890">
    <property type="entry name" value="HATPase_C_sf"/>
</dbReference>
<name>A0A523RVA4_UNCAE</name>
<feature type="modified residue" description="4-aspartylphosphate" evidence="9">
    <location>
        <position position="62"/>
    </location>
</feature>
<dbReference type="SUPFAM" id="SSF55785">
    <property type="entry name" value="PYP-like sensor domain (PAS domain)"/>
    <property type="match status" value="1"/>
</dbReference>
<evidence type="ECO:0000256" key="7">
    <source>
        <dbReference type="ARBA" id="ARBA00022840"/>
    </source>
</evidence>
<evidence type="ECO:0000256" key="8">
    <source>
        <dbReference type="ARBA" id="ARBA00023012"/>
    </source>
</evidence>
<evidence type="ECO:0000256" key="1">
    <source>
        <dbReference type="ARBA" id="ARBA00000085"/>
    </source>
</evidence>
<dbReference type="AlphaFoldDB" id="A0A523RVA4"/>
<dbReference type="SMART" id="SM00448">
    <property type="entry name" value="REC"/>
    <property type="match status" value="2"/>
</dbReference>
<dbReference type="PRINTS" id="PR00344">
    <property type="entry name" value="BCTRLSENSOR"/>
</dbReference>
<evidence type="ECO:0000256" key="4">
    <source>
        <dbReference type="ARBA" id="ARBA00022679"/>
    </source>
</evidence>
<keyword evidence="4" id="KW-0808">Transferase</keyword>
<dbReference type="Gene3D" id="3.30.565.10">
    <property type="entry name" value="Histidine kinase-like ATPase, C-terminal domain"/>
    <property type="match status" value="1"/>
</dbReference>
<dbReference type="InterPro" id="IPR011006">
    <property type="entry name" value="CheY-like_superfamily"/>
</dbReference>
<dbReference type="Gene3D" id="1.10.287.130">
    <property type="match status" value="1"/>
</dbReference>
<evidence type="ECO:0000313" key="15">
    <source>
        <dbReference type="Proteomes" id="UP000316360"/>
    </source>
</evidence>
<feature type="domain" description="PAS" evidence="12">
    <location>
        <begin position="140"/>
        <end position="210"/>
    </location>
</feature>
<dbReference type="InterPro" id="IPR000700">
    <property type="entry name" value="PAS-assoc_C"/>
</dbReference>
<feature type="domain" description="Response regulatory" evidence="11">
    <location>
        <begin position="10"/>
        <end position="127"/>
    </location>
</feature>
<sequence>MVILSDKPIKVLLIEDNPGDARRIQRTLAEVGMTSFDLEWAGRLSTGLERLARGGIDVLLLDLSLPDRQAIDAFARVQAQALQVPIVVVSGLQDETVAVDAVREGAQDYLVKGQVDSHLLGRAIRYAIQGRQIEEALAQERGLLQVLIDNIPDSIYFKDDKNRFIRVNKAKAEHSGTTPEKMIGKTDFEFFPQEQAKEAFEDDNRVMESNRPLLAKVEKVTHADGTEHWVSVTKIPRHNEKGEVIGTMGISRDITELKKTEETLIQSERLRALGAMAAGVAHDFDNLLAIILGNAQLLEKGVKRYRLEEIKKRLRIIARTANEGGETVKRLQHFTQREISRQDFTRIDLNEIVREAIAATSPRWKDEAEAEGIAIEIKVKLGKLPPLLGSGSELMEVLTNLIFNSLESMPEGGEIGIKTQAKENEAFLYFTDTGKGVPDGIKKKIFDPFFTTKGPRSSGLGLSICYGIIKRHKGGIKVDSIKGKGATFTISIPVPLKVPLRREKQAIPKKIPPGKILVIDDEEGVRDVLGTTLKDEGHRVTLAETSRKGLEKFKMNNFDLVLTDLGMPEMSGWELAKRIKEIDPSVPVGLITGWGVATSKEKIKERRVDFILSKPFNCTKVVRQVNAVLECKKR</sequence>
<accession>A0A523RVA4</accession>
<dbReference type="InterPro" id="IPR000014">
    <property type="entry name" value="PAS"/>
</dbReference>
<comment type="catalytic activity">
    <reaction evidence="1">
        <text>ATP + protein L-histidine = ADP + protein N-phospho-L-histidine.</text>
        <dbReference type="EC" id="2.7.13.3"/>
    </reaction>
</comment>
<feature type="domain" description="Response regulatory" evidence="11">
    <location>
        <begin position="515"/>
        <end position="629"/>
    </location>
</feature>
<feature type="domain" description="PAC" evidence="13">
    <location>
        <begin position="211"/>
        <end position="266"/>
    </location>
</feature>